<sequence>MILNHLLNPSPKPHRAKTPNKNP</sequence>
<protein>
    <submittedName>
        <fullName evidence="2">Uncharacterized protein</fullName>
    </submittedName>
</protein>
<proteinExistence type="predicted"/>
<evidence type="ECO:0000313" key="2">
    <source>
        <dbReference type="EMBL" id="JAH48178.1"/>
    </source>
</evidence>
<feature type="region of interest" description="Disordered" evidence="1">
    <location>
        <begin position="1"/>
        <end position="23"/>
    </location>
</feature>
<accession>A0A0E9T657</accession>
<dbReference type="EMBL" id="GBXM01060399">
    <property type="protein sequence ID" value="JAH48178.1"/>
    <property type="molecule type" value="Transcribed_RNA"/>
</dbReference>
<feature type="compositionally biased region" description="Basic residues" evidence="1">
    <location>
        <begin position="12"/>
        <end position="23"/>
    </location>
</feature>
<evidence type="ECO:0000256" key="1">
    <source>
        <dbReference type="SAM" id="MobiDB-lite"/>
    </source>
</evidence>
<dbReference type="AlphaFoldDB" id="A0A0E9T657"/>
<reference evidence="2" key="2">
    <citation type="journal article" date="2015" name="Fish Shellfish Immunol.">
        <title>Early steps in the European eel (Anguilla anguilla)-Vibrio vulnificus interaction in the gills: Role of the RtxA13 toxin.</title>
        <authorList>
            <person name="Callol A."/>
            <person name="Pajuelo D."/>
            <person name="Ebbesson L."/>
            <person name="Teles M."/>
            <person name="MacKenzie S."/>
            <person name="Amaro C."/>
        </authorList>
    </citation>
    <scope>NUCLEOTIDE SEQUENCE</scope>
</reference>
<organism evidence="2">
    <name type="scientific">Anguilla anguilla</name>
    <name type="common">European freshwater eel</name>
    <name type="synonym">Muraena anguilla</name>
    <dbReference type="NCBI Taxonomy" id="7936"/>
    <lineage>
        <taxon>Eukaryota</taxon>
        <taxon>Metazoa</taxon>
        <taxon>Chordata</taxon>
        <taxon>Craniata</taxon>
        <taxon>Vertebrata</taxon>
        <taxon>Euteleostomi</taxon>
        <taxon>Actinopterygii</taxon>
        <taxon>Neopterygii</taxon>
        <taxon>Teleostei</taxon>
        <taxon>Anguilliformes</taxon>
        <taxon>Anguillidae</taxon>
        <taxon>Anguilla</taxon>
    </lineage>
</organism>
<name>A0A0E9T657_ANGAN</name>
<reference evidence="2" key="1">
    <citation type="submission" date="2014-11" db="EMBL/GenBank/DDBJ databases">
        <authorList>
            <person name="Amaro Gonzalez C."/>
        </authorList>
    </citation>
    <scope>NUCLEOTIDE SEQUENCE</scope>
</reference>